<evidence type="ECO:0000313" key="10">
    <source>
        <dbReference type="EMBL" id="CAF1060072.1"/>
    </source>
</evidence>
<dbReference type="AlphaFoldDB" id="A0A814L4K7"/>
<evidence type="ECO:0000256" key="3">
    <source>
        <dbReference type="ARBA" id="ARBA00022776"/>
    </source>
</evidence>
<comment type="caution">
    <text evidence="10">The sequence shown here is derived from an EMBL/GenBank/DDBJ whole genome shotgun (WGS) entry which is preliminary data.</text>
</comment>
<evidence type="ECO:0000256" key="7">
    <source>
        <dbReference type="ARBA" id="ARBA00051722"/>
    </source>
</evidence>
<dbReference type="PANTHER" id="PTHR10828">
    <property type="entry name" value="M-PHASE INDUCER PHOSPHATASE DUAL SPECIFICITY PHOSPHATASE CDC25"/>
    <property type="match status" value="1"/>
</dbReference>
<dbReference type="PRINTS" id="PR00716">
    <property type="entry name" value="MPIPHPHTASE"/>
</dbReference>
<dbReference type="SMART" id="SM00450">
    <property type="entry name" value="RHOD"/>
    <property type="match status" value="1"/>
</dbReference>
<dbReference type="Proteomes" id="UP000663879">
    <property type="component" value="Unassembled WGS sequence"/>
</dbReference>
<dbReference type="FunFam" id="3.40.250.10:FF:000021">
    <property type="entry name" value="M-phase inducer phosphatase cdc-25.2"/>
    <property type="match status" value="1"/>
</dbReference>
<dbReference type="PROSITE" id="PS50206">
    <property type="entry name" value="RHODANESE_3"/>
    <property type="match status" value="1"/>
</dbReference>
<proteinExistence type="inferred from homology"/>
<evidence type="ECO:0000256" key="4">
    <source>
        <dbReference type="ARBA" id="ARBA00022801"/>
    </source>
</evidence>
<reference evidence="10" key="1">
    <citation type="submission" date="2021-02" db="EMBL/GenBank/DDBJ databases">
        <authorList>
            <person name="Nowell W R."/>
        </authorList>
    </citation>
    <scope>NUCLEOTIDE SEQUENCE</scope>
    <source>
        <strain evidence="10">Ploen Becks lab</strain>
    </source>
</reference>
<name>A0A814L4K7_9BILA</name>
<dbReference type="GO" id="GO:0110032">
    <property type="term" value="P:positive regulation of G2/MI transition of meiotic cell cycle"/>
    <property type="evidence" value="ECO:0007669"/>
    <property type="project" value="TreeGrafter"/>
</dbReference>
<dbReference type="PANTHER" id="PTHR10828:SF17">
    <property type="entry name" value="PROTEIN-TYROSINE-PHOSPHATASE"/>
    <property type="match status" value="1"/>
</dbReference>
<dbReference type="CDD" id="cd01530">
    <property type="entry name" value="Cdc25"/>
    <property type="match status" value="1"/>
</dbReference>
<keyword evidence="2 8" id="KW-0132">Cell division</keyword>
<evidence type="ECO:0000256" key="1">
    <source>
        <dbReference type="ARBA" id="ARBA00011065"/>
    </source>
</evidence>
<comment type="function">
    <text evidence="8">Tyrosine protein phosphatase which functions as a dosage-dependent inducer of mitotic progression.</text>
</comment>
<dbReference type="GO" id="GO:0051301">
    <property type="term" value="P:cell division"/>
    <property type="evidence" value="ECO:0007669"/>
    <property type="project" value="UniProtKB-UniRule"/>
</dbReference>
<accession>A0A814L4K7</accession>
<keyword evidence="4 8" id="KW-0378">Hydrolase</keyword>
<evidence type="ECO:0000313" key="11">
    <source>
        <dbReference type="Proteomes" id="UP000663879"/>
    </source>
</evidence>
<dbReference type="GO" id="GO:0005737">
    <property type="term" value="C:cytoplasm"/>
    <property type="evidence" value="ECO:0007669"/>
    <property type="project" value="TreeGrafter"/>
</dbReference>
<dbReference type="Pfam" id="PF00581">
    <property type="entry name" value="Rhodanese"/>
    <property type="match status" value="1"/>
</dbReference>
<keyword evidence="6 8" id="KW-0131">Cell cycle</keyword>
<comment type="similarity">
    <text evidence="1 8">Belongs to the MPI phosphatase family.</text>
</comment>
<dbReference type="InterPro" id="IPR001763">
    <property type="entry name" value="Rhodanese-like_dom"/>
</dbReference>
<dbReference type="EC" id="3.1.3.48" evidence="8"/>
<keyword evidence="11" id="KW-1185">Reference proteome</keyword>
<protein>
    <recommendedName>
        <fullName evidence="8">M-phase inducer phosphatase</fullName>
        <ecNumber evidence="8">3.1.3.48</ecNumber>
    </recommendedName>
</protein>
<evidence type="ECO:0000256" key="8">
    <source>
        <dbReference type="RuleBase" id="RU368028"/>
    </source>
</evidence>
<dbReference type="GO" id="GO:0005634">
    <property type="term" value="C:nucleus"/>
    <property type="evidence" value="ECO:0007669"/>
    <property type="project" value="TreeGrafter"/>
</dbReference>
<evidence type="ECO:0000256" key="6">
    <source>
        <dbReference type="ARBA" id="ARBA00023306"/>
    </source>
</evidence>
<keyword evidence="5 8" id="KW-0904">Protein phosphatase</keyword>
<feature type="domain" description="Rhodanese" evidence="9">
    <location>
        <begin position="154"/>
        <end position="262"/>
    </location>
</feature>
<dbReference type="GO" id="GO:0000086">
    <property type="term" value="P:G2/M transition of mitotic cell cycle"/>
    <property type="evidence" value="ECO:0007669"/>
    <property type="project" value="TreeGrafter"/>
</dbReference>
<dbReference type="Gene3D" id="3.40.250.10">
    <property type="entry name" value="Rhodanese-like domain"/>
    <property type="match status" value="1"/>
</dbReference>
<evidence type="ECO:0000256" key="5">
    <source>
        <dbReference type="ARBA" id="ARBA00022912"/>
    </source>
</evidence>
<evidence type="ECO:0000259" key="9">
    <source>
        <dbReference type="PROSITE" id="PS50206"/>
    </source>
</evidence>
<sequence>MQSLRNKRRIEFDSPESRPLIKRNLSLQLQDDSPVMVQPKNLFTYFDESSCDSGFGQTNEEHLSDEENSQINNLLEESFKLELNDSFQSDSVSISSSKDSEIERVLEEPFGERLIGDMSRSHTLPILSKSRHSDLASIEPETLVDLINGKYNDKIGKYLIIDARYPYEFNGGHISQAQNGYFKLDLIEKLFNQPIQSENGKPVVLIFHCEFSIERGPKLMREFRERDRSLNKHNYPNLFYPEIYLLEGGYKQFYELNDEYCEPKAYVPMLQDQHRNDMKFFRKKSKTWELETKRTKCLNKMRLDF</sequence>
<comment type="catalytic activity">
    <reaction evidence="7 8">
        <text>O-phospho-L-tyrosyl-[protein] + H2O = L-tyrosyl-[protein] + phosphate</text>
        <dbReference type="Rhea" id="RHEA:10684"/>
        <dbReference type="Rhea" id="RHEA-COMP:10136"/>
        <dbReference type="Rhea" id="RHEA-COMP:20101"/>
        <dbReference type="ChEBI" id="CHEBI:15377"/>
        <dbReference type="ChEBI" id="CHEBI:43474"/>
        <dbReference type="ChEBI" id="CHEBI:46858"/>
        <dbReference type="ChEBI" id="CHEBI:61978"/>
        <dbReference type="EC" id="3.1.3.48"/>
    </reaction>
</comment>
<evidence type="ECO:0000256" key="2">
    <source>
        <dbReference type="ARBA" id="ARBA00022618"/>
    </source>
</evidence>
<dbReference type="GO" id="GO:0004725">
    <property type="term" value="F:protein tyrosine phosphatase activity"/>
    <property type="evidence" value="ECO:0007669"/>
    <property type="project" value="UniProtKB-UniRule"/>
</dbReference>
<dbReference type="InterPro" id="IPR036873">
    <property type="entry name" value="Rhodanese-like_dom_sf"/>
</dbReference>
<dbReference type="OrthoDB" id="9999371at2759"/>
<dbReference type="GO" id="GO:0010971">
    <property type="term" value="P:positive regulation of G2/M transition of mitotic cell cycle"/>
    <property type="evidence" value="ECO:0007669"/>
    <property type="project" value="TreeGrafter"/>
</dbReference>
<keyword evidence="3 8" id="KW-0498">Mitosis</keyword>
<organism evidence="10 11">
    <name type="scientific">Brachionus calyciflorus</name>
    <dbReference type="NCBI Taxonomy" id="104777"/>
    <lineage>
        <taxon>Eukaryota</taxon>
        <taxon>Metazoa</taxon>
        <taxon>Spiralia</taxon>
        <taxon>Gnathifera</taxon>
        <taxon>Rotifera</taxon>
        <taxon>Eurotatoria</taxon>
        <taxon>Monogononta</taxon>
        <taxon>Pseudotrocha</taxon>
        <taxon>Ploima</taxon>
        <taxon>Brachionidae</taxon>
        <taxon>Brachionus</taxon>
    </lineage>
</organism>
<gene>
    <name evidence="10" type="ORF">OXX778_LOCUS19240</name>
</gene>
<dbReference type="EMBL" id="CAJNOC010005718">
    <property type="protein sequence ID" value="CAF1060072.1"/>
    <property type="molecule type" value="Genomic_DNA"/>
</dbReference>
<dbReference type="InterPro" id="IPR000751">
    <property type="entry name" value="MPI_Phosphatase"/>
</dbReference>
<dbReference type="SUPFAM" id="SSF52821">
    <property type="entry name" value="Rhodanese/Cell cycle control phosphatase"/>
    <property type="match status" value="1"/>
</dbReference>